<dbReference type="Pfam" id="PF01380">
    <property type="entry name" value="SIS"/>
    <property type="match status" value="1"/>
</dbReference>
<evidence type="ECO:0000313" key="4">
    <source>
        <dbReference type="Proteomes" id="UP001500459"/>
    </source>
</evidence>
<evidence type="ECO:0000259" key="2">
    <source>
        <dbReference type="PROSITE" id="PS51464"/>
    </source>
</evidence>
<keyword evidence="1" id="KW-0677">Repeat</keyword>
<gene>
    <name evidence="3" type="ORF">GCM10022393_24460</name>
</gene>
<protein>
    <submittedName>
        <fullName evidence="3">SIS domain-containing protein</fullName>
    </submittedName>
</protein>
<dbReference type="InterPro" id="IPR046348">
    <property type="entry name" value="SIS_dom_sf"/>
</dbReference>
<dbReference type="InterPro" id="IPR001347">
    <property type="entry name" value="SIS_dom"/>
</dbReference>
<dbReference type="EMBL" id="BAABCW010000009">
    <property type="protein sequence ID" value="GAA3510303.1"/>
    <property type="molecule type" value="Genomic_DNA"/>
</dbReference>
<feature type="domain" description="SIS" evidence="2">
    <location>
        <begin position="48"/>
        <end position="192"/>
    </location>
</feature>
<name>A0ABP6UKI5_9FLAO</name>
<comment type="caution">
    <text evidence="3">The sequence shown here is derived from an EMBL/GenBank/DDBJ whole genome shotgun (WGS) entry which is preliminary data.</text>
</comment>
<organism evidence="3 4">
    <name type="scientific">Aquimarina addita</name>
    <dbReference type="NCBI Taxonomy" id="870485"/>
    <lineage>
        <taxon>Bacteria</taxon>
        <taxon>Pseudomonadati</taxon>
        <taxon>Bacteroidota</taxon>
        <taxon>Flavobacteriia</taxon>
        <taxon>Flavobacteriales</taxon>
        <taxon>Flavobacteriaceae</taxon>
        <taxon>Aquimarina</taxon>
    </lineage>
</organism>
<dbReference type="RefSeq" id="WP_344927780.1">
    <property type="nucleotide sequence ID" value="NZ_BAABCW010000009.1"/>
</dbReference>
<dbReference type="SUPFAM" id="SSF53697">
    <property type="entry name" value="SIS domain"/>
    <property type="match status" value="1"/>
</dbReference>
<dbReference type="PANTHER" id="PTHR10937:SF4">
    <property type="entry name" value="GLUCOSAMINE-6-PHOSPHATE DEAMINASE"/>
    <property type="match status" value="1"/>
</dbReference>
<dbReference type="Gene3D" id="3.40.50.10490">
    <property type="entry name" value="Glucose-6-phosphate isomerase like protein, domain 1"/>
    <property type="match status" value="2"/>
</dbReference>
<dbReference type="CDD" id="cd05008">
    <property type="entry name" value="SIS_GlmS_GlmD_1"/>
    <property type="match status" value="1"/>
</dbReference>
<dbReference type="Proteomes" id="UP001500459">
    <property type="component" value="Unassembled WGS sequence"/>
</dbReference>
<sequence length="385" mass="42524">MKYLNIDEITLKENGAIHTAKEIAGQPELWEAIFEKLIFEQKEVEFFLDTVFKKVKKIILTGAGTSAYIAYSVEGNIQRKNKTTTVSVATTHLVSHPQDYFEPSTPTLLISFARSGNSPESVASIELANKHIQDCYHLIITCNPDGSLAKQAPKNNSYVFILPPEADDKSLAMTGSYSGMLLSALLINDIKNIGSLKQTIAQLKNYGTALLTDHLASIKKAAQLPFNRAVFLGSGPQYGTAMESHLKLQELTDGQVICKNDSYLGFRHGPKAVVDQNTLMVYYFSNNAEALRYEKDLVNAMDQGSKPLYEIGLSENAITDITIDQLIILKETKEDFKIDEAYLAVCNIVLGQLLGFFNSLERNLQPDTPSISGAISRVVKGVIIY</sequence>
<evidence type="ECO:0000313" key="3">
    <source>
        <dbReference type="EMBL" id="GAA3510303.1"/>
    </source>
</evidence>
<reference evidence="4" key="1">
    <citation type="journal article" date="2019" name="Int. J. Syst. Evol. Microbiol.">
        <title>The Global Catalogue of Microorganisms (GCM) 10K type strain sequencing project: providing services to taxonomists for standard genome sequencing and annotation.</title>
        <authorList>
            <consortium name="The Broad Institute Genomics Platform"/>
            <consortium name="The Broad Institute Genome Sequencing Center for Infectious Disease"/>
            <person name="Wu L."/>
            <person name="Ma J."/>
        </authorList>
    </citation>
    <scope>NUCLEOTIDE SEQUENCE [LARGE SCALE GENOMIC DNA]</scope>
    <source>
        <strain evidence="4">JCM 17106</strain>
    </source>
</reference>
<proteinExistence type="predicted"/>
<dbReference type="PROSITE" id="PS51464">
    <property type="entry name" value="SIS"/>
    <property type="match status" value="1"/>
</dbReference>
<accession>A0ABP6UKI5</accession>
<dbReference type="PANTHER" id="PTHR10937">
    <property type="entry name" value="GLUCOSAMINE--FRUCTOSE-6-PHOSPHATE AMINOTRANSFERASE, ISOMERIZING"/>
    <property type="match status" value="1"/>
</dbReference>
<keyword evidence="4" id="KW-1185">Reference proteome</keyword>
<dbReference type="InterPro" id="IPR035466">
    <property type="entry name" value="GlmS/AgaS_SIS"/>
</dbReference>
<evidence type="ECO:0000256" key="1">
    <source>
        <dbReference type="ARBA" id="ARBA00022737"/>
    </source>
</evidence>